<dbReference type="NCBIfam" id="TIGR01982">
    <property type="entry name" value="UbiB"/>
    <property type="match status" value="1"/>
</dbReference>
<evidence type="ECO:0000256" key="8">
    <source>
        <dbReference type="ARBA" id="ARBA00023136"/>
    </source>
</evidence>
<dbReference type="Pfam" id="PF03109">
    <property type="entry name" value="ABC1"/>
    <property type="match status" value="1"/>
</dbReference>
<sequence length="546" mass="62129">MLLLTNVRTVRRMLGILNILAIYDAEPLASRFLPLRLLAWLVGLWPGVRRLRRTLTPEARLRRILEELGPTFIKFGQALSTRMDALPEGVGLELKKLQDEVPPFPIETVRRIIADDLDGPVEQFFSRFDPTPVASASMAQVHRALTRDGQEVAVKVMRPNVESLVEQDIQMLTTLANLIETHIPELQRFQSRRVVDEFAATIRNEMNFLVEGGRAQKFRDHFKHDPEMHALAVLWPLTTRRVLTLEWCDGIPIDELSLHPELKHDAAKISRNIITSFFKQVFRDGFFHADQHPGNIFVRPDGTLTILDFGIIGRISMRDRILLAELMRGFLDRNYRKVAEVHLEGGLVPRGTNLDEFEDACRQIGEPIFGQPLKEISIAKLLAQLFKVTEQFDMPVQPQLLLLQKTMFTLEGVGREINPDLNMWLLAEPLITNWMIEHLGPVGKMREMKERVKKTNDAVAMLPELLYNGLERLATDRVRLHIHSASLARLERRLGLGFHRQSASITGAALFVGGAIMVSAGLSVWWFGPPLGLAAIYFMRGMRPIR</sequence>
<reference evidence="11 12" key="1">
    <citation type="submission" date="2024-09" db="EMBL/GenBank/DDBJ databases">
        <title>Draft genome sequence of Candidatus Magnetaquicoccaceae bacterium FCR-1.</title>
        <authorList>
            <person name="Shimoshige H."/>
            <person name="Shimamura S."/>
            <person name="Taoka A."/>
            <person name="Kobayashi H."/>
            <person name="Maekawa T."/>
        </authorList>
    </citation>
    <scope>NUCLEOTIDE SEQUENCE [LARGE SCALE GENOMIC DNA]</scope>
    <source>
        <strain evidence="11 12">FCR-1</strain>
    </source>
</reference>
<dbReference type="SUPFAM" id="SSF56112">
    <property type="entry name" value="Protein kinase-like (PK-like)"/>
    <property type="match status" value="1"/>
</dbReference>
<dbReference type="RefSeq" id="WP_420906137.1">
    <property type="nucleotide sequence ID" value="NZ_BAAFGK010000005.1"/>
</dbReference>
<feature type="transmembrane region" description="Helical" evidence="9">
    <location>
        <begin position="508"/>
        <end position="538"/>
    </location>
</feature>
<name>A0ABQ0CCI5_9PROT</name>
<protein>
    <recommendedName>
        <fullName evidence="10">ABC1 atypical kinase-like domain-containing protein</fullName>
    </recommendedName>
</protein>
<dbReference type="GO" id="GO:0016740">
    <property type="term" value="F:transferase activity"/>
    <property type="evidence" value="ECO:0007669"/>
    <property type="project" value="UniProtKB-KW"/>
</dbReference>
<evidence type="ECO:0000256" key="5">
    <source>
        <dbReference type="ARBA" id="ARBA00022688"/>
    </source>
</evidence>
<dbReference type="InterPro" id="IPR011009">
    <property type="entry name" value="Kinase-like_dom_sf"/>
</dbReference>
<keyword evidence="12" id="KW-1185">Reference proteome</keyword>
<keyword evidence="7 9" id="KW-1133">Transmembrane helix</keyword>
<keyword evidence="6 9" id="KW-0812">Transmembrane</keyword>
<dbReference type="InterPro" id="IPR050154">
    <property type="entry name" value="UbiB_kinase"/>
</dbReference>
<dbReference type="PANTHER" id="PTHR10566">
    <property type="entry name" value="CHAPERONE-ACTIVITY OF BC1 COMPLEX CABC1 -RELATED"/>
    <property type="match status" value="1"/>
</dbReference>
<keyword evidence="11" id="KW-0808">Transferase</keyword>
<evidence type="ECO:0000256" key="2">
    <source>
        <dbReference type="ARBA" id="ARBA00009670"/>
    </source>
</evidence>
<evidence type="ECO:0000313" key="12">
    <source>
        <dbReference type="Proteomes" id="UP001628193"/>
    </source>
</evidence>
<proteinExistence type="inferred from homology"/>
<keyword evidence="8 9" id="KW-0472">Membrane</keyword>
<dbReference type="EMBL" id="BAAFGK010000005">
    <property type="protein sequence ID" value="GAB0058415.1"/>
    <property type="molecule type" value="Genomic_DNA"/>
</dbReference>
<keyword evidence="3" id="KW-1003">Cell membrane</keyword>
<dbReference type="InterPro" id="IPR004147">
    <property type="entry name" value="ABC1_dom"/>
</dbReference>
<comment type="pathway">
    <text evidence="1">Cofactor biosynthesis; ubiquinone biosynthesis [regulation].</text>
</comment>
<keyword evidence="4" id="KW-0997">Cell inner membrane</keyword>
<evidence type="ECO:0000256" key="7">
    <source>
        <dbReference type="ARBA" id="ARBA00022989"/>
    </source>
</evidence>
<comment type="similarity">
    <text evidence="2">Belongs to the protein kinase superfamily. ADCK protein kinase family.</text>
</comment>
<feature type="domain" description="ABC1 atypical kinase-like" evidence="10">
    <location>
        <begin position="96"/>
        <end position="342"/>
    </location>
</feature>
<accession>A0ABQ0CCI5</accession>
<evidence type="ECO:0000259" key="10">
    <source>
        <dbReference type="Pfam" id="PF03109"/>
    </source>
</evidence>
<gene>
    <name evidence="11" type="primary">ubiB</name>
    <name evidence="11" type="ORF">SIID45300_02764</name>
</gene>
<comment type="caution">
    <text evidence="11">The sequence shown here is derived from an EMBL/GenBank/DDBJ whole genome shotgun (WGS) entry which is preliminary data.</text>
</comment>
<dbReference type="Proteomes" id="UP001628193">
    <property type="component" value="Unassembled WGS sequence"/>
</dbReference>
<evidence type="ECO:0000256" key="1">
    <source>
        <dbReference type="ARBA" id="ARBA00005020"/>
    </source>
</evidence>
<dbReference type="InterPro" id="IPR010232">
    <property type="entry name" value="UbiB"/>
</dbReference>
<dbReference type="Gene3D" id="1.10.510.10">
    <property type="entry name" value="Transferase(Phosphotransferase) domain 1"/>
    <property type="match status" value="1"/>
</dbReference>
<evidence type="ECO:0000313" key="11">
    <source>
        <dbReference type="EMBL" id="GAB0058415.1"/>
    </source>
</evidence>
<organism evidence="11 12">
    <name type="scientific">Candidatus Magnetaquiglobus chichijimensis</name>
    <dbReference type="NCBI Taxonomy" id="3141448"/>
    <lineage>
        <taxon>Bacteria</taxon>
        <taxon>Pseudomonadati</taxon>
        <taxon>Pseudomonadota</taxon>
        <taxon>Magnetococcia</taxon>
        <taxon>Magnetococcales</taxon>
        <taxon>Candidatus Magnetaquicoccaceae</taxon>
        <taxon>Candidatus Magnetaquiglobus</taxon>
    </lineage>
</organism>
<evidence type="ECO:0000256" key="6">
    <source>
        <dbReference type="ARBA" id="ARBA00022692"/>
    </source>
</evidence>
<evidence type="ECO:0000256" key="4">
    <source>
        <dbReference type="ARBA" id="ARBA00022519"/>
    </source>
</evidence>
<evidence type="ECO:0000256" key="3">
    <source>
        <dbReference type="ARBA" id="ARBA00022475"/>
    </source>
</evidence>
<evidence type="ECO:0000256" key="9">
    <source>
        <dbReference type="SAM" id="Phobius"/>
    </source>
</evidence>
<keyword evidence="5" id="KW-0831">Ubiquinone biosynthesis</keyword>
<dbReference type="PANTHER" id="PTHR10566:SF113">
    <property type="entry name" value="PROTEIN ACTIVITY OF BC1 COMPLEX KINASE 7, CHLOROPLASTIC"/>
    <property type="match status" value="1"/>
</dbReference>